<name>A0ACC2QD03_9NEOP</name>
<evidence type="ECO:0000313" key="1">
    <source>
        <dbReference type="EMBL" id="KAJ8714262.1"/>
    </source>
</evidence>
<dbReference type="EMBL" id="CM056796">
    <property type="protein sequence ID" value="KAJ8714262.1"/>
    <property type="molecule type" value="Genomic_DNA"/>
</dbReference>
<evidence type="ECO:0000313" key="2">
    <source>
        <dbReference type="Proteomes" id="UP001231649"/>
    </source>
</evidence>
<proteinExistence type="predicted"/>
<reference evidence="1" key="1">
    <citation type="submission" date="2023-03" db="EMBL/GenBank/DDBJ databases">
        <title>Chromosome-level genomes of two armyworms, Mythimna separata and Mythimna loreyi, provide insights into the biosynthesis and reception of sex pheromones.</title>
        <authorList>
            <person name="Zhao H."/>
        </authorList>
    </citation>
    <scope>NUCLEOTIDE SEQUENCE</scope>
    <source>
        <strain evidence="1">BeijingLab</strain>
    </source>
</reference>
<gene>
    <name evidence="1" type="ORF">PYW08_007882</name>
</gene>
<dbReference type="Proteomes" id="UP001231649">
    <property type="component" value="Chromosome 20"/>
</dbReference>
<accession>A0ACC2QD03</accession>
<protein>
    <submittedName>
        <fullName evidence="1">Uncharacterized protein</fullName>
    </submittedName>
</protein>
<organism evidence="1 2">
    <name type="scientific">Mythimna loreyi</name>
    <dbReference type="NCBI Taxonomy" id="667449"/>
    <lineage>
        <taxon>Eukaryota</taxon>
        <taxon>Metazoa</taxon>
        <taxon>Ecdysozoa</taxon>
        <taxon>Arthropoda</taxon>
        <taxon>Hexapoda</taxon>
        <taxon>Insecta</taxon>
        <taxon>Pterygota</taxon>
        <taxon>Neoptera</taxon>
        <taxon>Endopterygota</taxon>
        <taxon>Lepidoptera</taxon>
        <taxon>Glossata</taxon>
        <taxon>Ditrysia</taxon>
        <taxon>Noctuoidea</taxon>
        <taxon>Noctuidae</taxon>
        <taxon>Noctuinae</taxon>
        <taxon>Hadenini</taxon>
        <taxon>Mythimna</taxon>
    </lineage>
</organism>
<keyword evidence="2" id="KW-1185">Reference proteome</keyword>
<comment type="caution">
    <text evidence="1">The sequence shown here is derived from an EMBL/GenBank/DDBJ whole genome shotgun (WGS) entry which is preliminary data.</text>
</comment>
<sequence>MFSIEQSRLPCLYRQLAPPKGLLSLKGVKWSEGEKSRENYQVLLLKRVRSVRLRVHLFYLKVPLAKILSFRERRTLGIGHAKLDLEIIELCDWSIFQSVSYHTA</sequence>